<dbReference type="PANTHER" id="PTHR16026">
    <property type="entry name" value="CARTILAGE ACIDIC PROTEIN 1"/>
    <property type="match status" value="1"/>
</dbReference>
<dbReference type="InterPro" id="IPR011519">
    <property type="entry name" value="UnbV_ASPIC"/>
</dbReference>
<proteinExistence type="predicted"/>
<dbReference type="PANTHER" id="PTHR16026:SF0">
    <property type="entry name" value="CARTILAGE ACIDIC PROTEIN 1"/>
    <property type="match status" value="1"/>
</dbReference>
<keyword evidence="4" id="KW-1185">Reference proteome</keyword>
<dbReference type="Pfam" id="PF07593">
    <property type="entry name" value="UnbV_ASPIC"/>
    <property type="match status" value="1"/>
</dbReference>
<reference evidence="3 4" key="1">
    <citation type="submission" date="2017-03" db="EMBL/GenBank/DDBJ databases">
        <title>WGS assembly of Porphyra umbilicalis.</title>
        <authorList>
            <person name="Brawley S.H."/>
            <person name="Blouin N.A."/>
            <person name="Ficko-Blean E."/>
            <person name="Wheeler G.L."/>
            <person name="Lohr M."/>
            <person name="Goodson H.V."/>
            <person name="Jenkins J.W."/>
            <person name="Blaby-Haas C.E."/>
            <person name="Helliwell K.E."/>
            <person name="Chan C."/>
            <person name="Marriage T."/>
            <person name="Bhattacharya D."/>
            <person name="Klein A.S."/>
            <person name="Badis Y."/>
            <person name="Brodie J."/>
            <person name="Cao Y."/>
            <person name="Collen J."/>
            <person name="Dittami S.M."/>
            <person name="Gachon C.M."/>
            <person name="Green B.R."/>
            <person name="Karpowicz S."/>
            <person name="Kim J.W."/>
            <person name="Kudahl U."/>
            <person name="Lin S."/>
            <person name="Michel G."/>
            <person name="Mittag M."/>
            <person name="Olson B.J."/>
            <person name="Pangilinan J."/>
            <person name="Peng Y."/>
            <person name="Qiu H."/>
            <person name="Shu S."/>
            <person name="Singer J.T."/>
            <person name="Smith A.G."/>
            <person name="Sprecher B.N."/>
            <person name="Wagner V."/>
            <person name="Wang W."/>
            <person name="Wang Z.-Y."/>
            <person name="Yan J."/>
            <person name="Yarish C."/>
            <person name="Zoeuner-Riek S."/>
            <person name="Zhuang Y."/>
            <person name="Zou Y."/>
            <person name="Lindquist E.A."/>
            <person name="Grimwood J."/>
            <person name="Barry K."/>
            <person name="Rokhsar D.S."/>
            <person name="Schmutz J."/>
            <person name="Stiller J.W."/>
            <person name="Grossman A.R."/>
            <person name="Prochnik S.E."/>
        </authorList>
    </citation>
    <scope>NUCLEOTIDE SEQUENCE [LARGE SCALE GENOMIC DNA]</scope>
    <source>
        <strain evidence="3">4086291</strain>
    </source>
</reference>
<dbReference type="Proteomes" id="UP000218209">
    <property type="component" value="Unassembled WGS sequence"/>
</dbReference>
<dbReference type="EMBL" id="KV918874">
    <property type="protein sequence ID" value="OSX76260.1"/>
    <property type="molecule type" value="Genomic_DNA"/>
</dbReference>
<dbReference type="AlphaFoldDB" id="A0A1X6P698"/>
<accession>A0A1X6P698</accession>
<evidence type="ECO:0000256" key="1">
    <source>
        <dbReference type="ARBA" id="ARBA00022729"/>
    </source>
</evidence>
<dbReference type="Pfam" id="PF13517">
    <property type="entry name" value="FG-GAP_3"/>
    <property type="match status" value="2"/>
</dbReference>
<gene>
    <name evidence="3" type="ORF">BU14_0200s0014</name>
</gene>
<dbReference type="Gene3D" id="2.130.10.130">
    <property type="entry name" value="Integrin alpha, N-terminal"/>
    <property type="match status" value="1"/>
</dbReference>
<evidence type="ECO:0000313" key="4">
    <source>
        <dbReference type="Proteomes" id="UP000218209"/>
    </source>
</evidence>
<evidence type="ECO:0000259" key="2">
    <source>
        <dbReference type="Pfam" id="PF07593"/>
    </source>
</evidence>
<feature type="domain" description="ASPIC/UnbV" evidence="2">
    <location>
        <begin position="470"/>
        <end position="539"/>
    </location>
</feature>
<dbReference type="InterPro" id="IPR027039">
    <property type="entry name" value="Crtac1"/>
</dbReference>
<organism evidence="3 4">
    <name type="scientific">Porphyra umbilicalis</name>
    <name type="common">Purple laver</name>
    <name type="synonym">Red alga</name>
    <dbReference type="NCBI Taxonomy" id="2786"/>
    <lineage>
        <taxon>Eukaryota</taxon>
        <taxon>Rhodophyta</taxon>
        <taxon>Bangiophyceae</taxon>
        <taxon>Bangiales</taxon>
        <taxon>Bangiaceae</taxon>
        <taxon>Porphyra</taxon>
    </lineage>
</organism>
<dbReference type="SUPFAM" id="SSF69318">
    <property type="entry name" value="Integrin alpha N-terminal domain"/>
    <property type="match status" value="2"/>
</dbReference>
<dbReference type="InterPro" id="IPR013517">
    <property type="entry name" value="FG-GAP"/>
</dbReference>
<keyword evidence="1" id="KW-0732">Signal</keyword>
<dbReference type="OrthoDB" id="10022113at2759"/>
<dbReference type="InterPro" id="IPR028994">
    <property type="entry name" value="Integrin_alpha_N"/>
</dbReference>
<name>A0A1X6P698_PORUM</name>
<evidence type="ECO:0000313" key="3">
    <source>
        <dbReference type="EMBL" id="OSX76260.1"/>
    </source>
</evidence>
<sequence length="542" mass="56480">MSASPPTFTMGASPRRGCFASLAAAAPALTLAATALVCAAAVAAAAGPPSRRVFTDVTDAAGLAAPPGLKYGGPVVADLNADGVYDLVLPQHHLDPTAVFWGRPSGVYTRGADLFPFNLDVHGVAVGDVDLDGDADVVVSIGGAMGVAPTAPVLLRNVNGMAFVNASAKAGFGGRGGRGRSPRFIDLNGDGRLDLVVLHYRVMRRPGPRQHVYENRGRGTFVPRYGTGLEGGIGEQLLLTDMDGDGRTDIVSFPFFRLYRQVGPFRFVDNTNTRLGNAATLFWRLFPTSWVVELDVERDGLPDLYVVCMNKPDVLLRNVGGRYVDGTVAAGLGGGSAASTGATAGDFDNDGHVDLLVFRGAPRGRPAAKRLADVLYWNLGNGTFAAATNHGASPPAGVVAAGGAVSDAGQAFDADGDGRLDVLVGYGDRHVAARAGRWRLYRNILPVASRGRGNWLTVRVLRSWPRTASAAGATVTVVAGGVTHVRRVGPAGASNHQGQLSLVHFGLGSAAVAEVVSVRWSDGFTSKRRRGVAAGRMLTIGR</sequence>
<protein>
    <recommendedName>
        <fullName evidence="2">ASPIC/UnbV domain-containing protein</fullName>
    </recommendedName>
</protein>